<sequence>MAATLYADIVVCWELIKEVGMSDEVTMPTDAELCSDYMDNYPRQPPSQCHLNAYWPISQRHLARVCTTRQYGVRVGSTPYGEDVWASLISSAGDCYATEALYCAIIGFVRVGTLRGNSEPMPAFRCFLDGIAEWNEAIQGHTLAERYASLYDALVRGAKGDTG</sequence>
<name>A0A6G1JPH1_9PLEO</name>
<accession>A0A6G1JPH1</accession>
<dbReference type="AlphaFoldDB" id="A0A6G1JPH1"/>
<organism evidence="1 2">
    <name type="scientific">Pleomassaria siparia CBS 279.74</name>
    <dbReference type="NCBI Taxonomy" id="1314801"/>
    <lineage>
        <taxon>Eukaryota</taxon>
        <taxon>Fungi</taxon>
        <taxon>Dikarya</taxon>
        <taxon>Ascomycota</taxon>
        <taxon>Pezizomycotina</taxon>
        <taxon>Dothideomycetes</taxon>
        <taxon>Pleosporomycetidae</taxon>
        <taxon>Pleosporales</taxon>
        <taxon>Pleomassariaceae</taxon>
        <taxon>Pleomassaria</taxon>
    </lineage>
</organism>
<protein>
    <submittedName>
        <fullName evidence="1">Uncharacterized protein</fullName>
    </submittedName>
</protein>
<proteinExistence type="predicted"/>
<dbReference type="Proteomes" id="UP000799428">
    <property type="component" value="Unassembled WGS sequence"/>
</dbReference>
<keyword evidence="2" id="KW-1185">Reference proteome</keyword>
<evidence type="ECO:0000313" key="1">
    <source>
        <dbReference type="EMBL" id="KAF2702524.1"/>
    </source>
</evidence>
<gene>
    <name evidence="1" type="ORF">K504DRAFT_508946</name>
</gene>
<evidence type="ECO:0000313" key="2">
    <source>
        <dbReference type="Proteomes" id="UP000799428"/>
    </source>
</evidence>
<dbReference type="EMBL" id="MU005816">
    <property type="protein sequence ID" value="KAF2702524.1"/>
    <property type="molecule type" value="Genomic_DNA"/>
</dbReference>
<reference evidence="1" key="1">
    <citation type="journal article" date="2020" name="Stud. Mycol.">
        <title>101 Dothideomycetes genomes: a test case for predicting lifestyles and emergence of pathogens.</title>
        <authorList>
            <person name="Haridas S."/>
            <person name="Albert R."/>
            <person name="Binder M."/>
            <person name="Bloem J."/>
            <person name="Labutti K."/>
            <person name="Salamov A."/>
            <person name="Andreopoulos B."/>
            <person name="Baker S."/>
            <person name="Barry K."/>
            <person name="Bills G."/>
            <person name="Bluhm B."/>
            <person name="Cannon C."/>
            <person name="Castanera R."/>
            <person name="Culley D."/>
            <person name="Daum C."/>
            <person name="Ezra D."/>
            <person name="Gonzalez J."/>
            <person name="Henrissat B."/>
            <person name="Kuo A."/>
            <person name="Liang C."/>
            <person name="Lipzen A."/>
            <person name="Lutzoni F."/>
            <person name="Magnuson J."/>
            <person name="Mondo S."/>
            <person name="Nolan M."/>
            <person name="Ohm R."/>
            <person name="Pangilinan J."/>
            <person name="Park H.-J."/>
            <person name="Ramirez L."/>
            <person name="Alfaro M."/>
            <person name="Sun H."/>
            <person name="Tritt A."/>
            <person name="Yoshinaga Y."/>
            <person name="Zwiers L.-H."/>
            <person name="Turgeon B."/>
            <person name="Goodwin S."/>
            <person name="Spatafora J."/>
            <person name="Crous P."/>
            <person name="Grigoriev I."/>
        </authorList>
    </citation>
    <scope>NUCLEOTIDE SEQUENCE</scope>
    <source>
        <strain evidence="1">CBS 279.74</strain>
    </source>
</reference>